<evidence type="ECO:0000256" key="1">
    <source>
        <dbReference type="SAM" id="Phobius"/>
    </source>
</evidence>
<evidence type="ECO:0000313" key="2">
    <source>
        <dbReference type="EMBL" id="MEX6430147.1"/>
    </source>
</evidence>
<feature type="transmembrane region" description="Helical" evidence="1">
    <location>
        <begin position="247"/>
        <end position="269"/>
    </location>
</feature>
<comment type="caution">
    <text evidence="2">The sequence shown here is derived from an EMBL/GenBank/DDBJ whole genome shotgun (WGS) entry which is preliminary data.</text>
</comment>
<keyword evidence="3" id="KW-1185">Reference proteome</keyword>
<accession>A0ABV3Y3K5</accession>
<gene>
    <name evidence="2" type="ORF">AB6A68_09910</name>
</gene>
<feature type="transmembrane region" description="Helical" evidence="1">
    <location>
        <begin position="102"/>
        <end position="122"/>
    </location>
</feature>
<evidence type="ECO:0008006" key="4">
    <source>
        <dbReference type="Google" id="ProtNLM"/>
    </source>
</evidence>
<keyword evidence="1" id="KW-0812">Transmembrane</keyword>
<reference evidence="2 3" key="1">
    <citation type="submission" date="2024-07" db="EMBL/GenBank/DDBJ databases">
        <title>Draft Genome Sequence of Ferrimicrobium acidiphilum Strain YE2023, Isolated from a Pulp of Bioleach Reactor.</title>
        <authorList>
            <person name="Elkina Y.A."/>
            <person name="Bulaeva A.G."/>
            <person name="Beletsky A.V."/>
            <person name="Mardanov A.V."/>
        </authorList>
    </citation>
    <scope>NUCLEOTIDE SEQUENCE [LARGE SCALE GENOMIC DNA]</scope>
    <source>
        <strain evidence="2 3">YE2023</strain>
    </source>
</reference>
<keyword evidence="1" id="KW-0472">Membrane</keyword>
<organism evidence="2 3">
    <name type="scientific">Ferrimicrobium acidiphilum</name>
    <dbReference type="NCBI Taxonomy" id="121039"/>
    <lineage>
        <taxon>Bacteria</taxon>
        <taxon>Bacillati</taxon>
        <taxon>Actinomycetota</taxon>
        <taxon>Acidimicrobiia</taxon>
        <taxon>Acidimicrobiales</taxon>
        <taxon>Acidimicrobiaceae</taxon>
        <taxon>Ferrimicrobium</taxon>
    </lineage>
</organism>
<evidence type="ECO:0000313" key="3">
    <source>
        <dbReference type="Proteomes" id="UP001560267"/>
    </source>
</evidence>
<name>A0ABV3Y3K5_9ACTN</name>
<protein>
    <recommendedName>
        <fullName evidence="4">Tight adherence protein C</fullName>
    </recommendedName>
</protein>
<sequence>MIVRAAILVCCGFIVAIATHMSQRTPSGRRNERLLRHLRPVGERAEPQFTVFKSAVVRVRRELAVTMVDQSWSHYVTTITANATVITAATMVILSTVATTPMLAPAAVVLWLAAVVTQRLVLHAGARQMRALLRNDLPLLLSELQSSLERGNSLTSSLIMTATTTQTAWRSHLERGAASLTRGESVTTVLMDLAEMVTLPDVSRALELLALSHQHHVAQQLTAQLLSQSKLDHHHRLIATAGKREQLIWVPVAIATLIPGVILVIVPLIGSLRLLALH</sequence>
<proteinExistence type="predicted"/>
<dbReference type="EMBL" id="JBFSHR010000038">
    <property type="protein sequence ID" value="MEX6430147.1"/>
    <property type="molecule type" value="Genomic_DNA"/>
</dbReference>
<dbReference type="Proteomes" id="UP001560267">
    <property type="component" value="Unassembled WGS sequence"/>
</dbReference>
<keyword evidence="1" id="KW-1133">Transmembrane helix</keyword>